<dbReference type="EMBL" id="KZ305083">
    <property type="protein sequence ID" value="PIA28826.1"/>
    <property type="molecule type" value="Genomic_DNA"/>
</dbReference>
<gene>
    <name evidence="2" type="ORF">AQUCO_06600032v1</name>
</gene>
<evidence type="ECO:0000256" key="1">
    <source>
        <dbReference type="SAM" id="Phobius"/>
    </source>
</evidence>
<accession>A0A2G5CC46</accession>
<evidence type="ECO:0000313" key="2">
    <source>
        <dbReference type="EMBL" id="PIA28826.1"/>
    </source>
</evidence>
<sequence>MKNSLRSNLRNGSVIQRYLHFVDSNGVFLITCLVSKKERMRRRIGSGKLLNRSSLTSSTTSMIFSCIYLLPARVL</sequence>
<keyword evidence="3" id="KW-1185">Reference proteome</keyword>
<keyword evidence="1" id="KW-0812">Transmembrane</keyword>
<dbReference type="AlphaFoldDB" id="A0A2G5CC46"/>
<keyword evidence="1" id="KW-1133">Transmembrane helix</keyword>
<proteinExistence type="predicted"/>
<organism evidence="2 3">
    <name type="scientific">Aquilegia coerulea</name>
    <name type="common">Rocky mountain columbine</name>
    <dbReference type="NCBI Taxonomy" id="218851"/>
    <lineage>
        <taxon>Eukaryota</taxon>
        <taxon>Viridiplantae</taxon>
        <taxon>Streptophyta</taxon>
        <taxon>Embryophyta</taxon>
        <taxon>Tracheophyta</taxon>
        <taxon>Spermatophyta</taxon>
        <taxon>Magnoliopsida</taxon>
        <taxon>Ranunculales</taxon>
        <taxon>Ranunculaceae</taxon>
        <taxon>Thalictroideae</taxon>
        <taxon>Aquilegia</taxon>
    </lineage>
</organism>
<dbReference type="InParanoid" id="A0A2G5CC46"/>
<name>A0A2G5CC46_AQUCA</name>
<protein>
    <submittedName>
        <fullName evidence="2">Uncharacterized protein</fullName>
    </submittedName>
</protein>
<feature type="transmembrane region" description="Helical" evidence="1">
    <location>
        <begin position="49"/>
        <end position="70"/>
    </location>
</feature>
<dbReference type="Proteomes" id="UP000230069">
    <property type="component" value="Unassembled WGS sequence"/>
</dbReference>
<evidence type="ECO:0000313" key="3">
    <source>
        <dbReference type="Proteomes" id="UP000230069"/>
    </source>
</evidence>
<reference evidence="2 3" key="1">
    <citation type="submission" date="2017-09" db="EMBL/GenBank/DDBJ databases">
        <title>WGS assembly of Aquilegia coerulea Goldsmith.</title>
        <authorList>
            <person name="Hodges S."/>
            <person name="Kramer E."/>
            <person name="Nordborg M."/>
            <person name="Tomkins J."/>
            <person name="Borevitz J."/>
            <person name="Derieg N."/>
            <person name="Yan J."/>
            <person name="Mihaltcheva S."/>
            <person name="Hayes R.D."/>
            <person name="Rokhsar D."/>
        </authorList>
    </citation>
    <scope>NUCLEOTIDE SEQUENCE [LARGE SCALE GENOMIC DNA]</scope>
    <source>
        <strain evidence="3">cv. Goldsmith</strain>
    </source>
</reference>
<keyword evidence="1" id="KW-0472">Membrane</keyword>